<evidence type="ECO:0000259" key="7">
    <source>
        <dbReference type="PROSITE" id="PS50850"/>
    </source>
</evidence>
<dbReference type="GO" id="GO:0005886">
    <property type="term" value="C:plasma membrane"/>
    <property type="evidence" value="ECO:0007669"/>
    <property type="project" value="UniProtKB-SubCell"/>
</dbReference>
<evidence type="ECO:0000256" key="2">
    <source>
        <dbReference type="ARBA" id="ARBA00022448"/>
    </source>
</evidence>
<organism evidence="8 9">
    <name type="scientific">Streptomyces glebosus</name>
    <dbReference type="NCBI Taxonomy" id="249580"/>
    <lineage>
        <taxon>Bacteria</taxon>
        <taxon>Bacillati</taxon>
        <taxon>Actinomycetota</taxon>
        <taxon>Actinomycetes</taxon>
        <taxon>Kitasatosporales</taxon>
        <taxon>Streptomycetaceae</taxon>
        <taxon>Streptomyces</taxon>
    </lineage>
</organism>
<keyword evidence="9" id="KW-1185">Reference proteome</keyword>
<feature type="transmembrane region" description="Helical" evidence="6">
    <location>
        <begin position="85"/>
        <end position="103"/>
    </location>
</feature>
<dbReference type="Pfam" id="PF07690">
    <property type="entry name" value="MFS_1"/>
    <property type="match status" value="1"/>
</dbReference>
<feature type="transmembrane region" description="Helical" evidence="6">
    <location>
        <begin position="218"/>
        <end position="237"/>
    </location>
</feature>
<dbReference type="AlphaFoldDB" id="A0A640T7V4"/>
<feature type="transmembrane region" description="Helical" evidence="6">
    <location>
        <begin position="243"/>
        <end position="261"/>
    </location>
</feature>
<accession>A0A640T7V4</accession>
<feature type="transmembrane region" description="Helical" evidence="6">
    <location>
        <begin position="109"/>
        <end position="131"/>
    </location>
</feature>
<evidence type="ECO:0000313" key="9">
    <source>
        <dbReference type="Proteomes" id="UP000430079"/>
    </source>
</evidence>
<keyword evidence="4 6" id="KW-1133">Transmembrane helix</keyword>
<dbReference type="RefSeq" id="WP_190141172.1">
    <property type="nucleotide sequence ID" value="NZ_BLIO01000001.1"/>
</dbReference>
<feature type="transmembrane region" description="Helical" evidence="6">
    <location>
        <begin position="56"/>
        <end position="73"/>
    </location>
</feature>
<keyword evidence="3 6" id="KW-0812">Transmembrane</keyword>
<dbReference type="PANTHER" id="PTHR23501">
    <property type="entry name" value="MAJOR FACILITATOR SUPERFAMILY"/>
    <property type="match status" value="1"/>
</dbReference>
<keyword evidence="5 6" id="KW-0472">Membrane</keyword>
<dbReference type="InterPro" id="IPR020846">
    <property type="entry name" value="MFS_dom"/>
</dbReference>
<dbReference type="SUPFAM" id="SSF103473">
    <property type="entry name" value="MFS general substrate transporter"/>
    <property type="match status" value="1"/>
</dbReference>
<dbReference type="Proteomes" id="UP000430079">
    <property type="component" value="Unassembled WGS sequence"/>
</dbReference>
<keyword evidence="2" id="KW-0813">Transport</keyword>
<dbReference type="InterPro" id="IPR011701">
    <property type="entry name" value="MFS"/>
</dbReference>
<feature type="transmembrane region" description="Helical" evidence="6">
    <location>
        <begin position="406"/>
        <end position="428"/>
    </location>
</feature>
<dbReference type="GO" id="GO:0022857">
    <property type="term" value="F:transmembrane transporter activity"/>
    <property type="evidence" value="ECO:0007669"/>
    <property type="project" value="InterPro"/>
</dbReference>
<proteinExistence type="predicted"/>
<feature type="domain" description="Major facilitator superfamily (MFS) profile" evidence="7">
    <location>
        <begin position="19"/>
        <end position="458"/>
    </location>
</feature>
<feature type="transmembrane region" description="Helical" evidence="6">
    <location>
        <begin position="151"/>
        <end position="173"/>
    </location>
</feature>
<name>A0A640T7V4_9ACTN</name>
<evidence type="ECO:0000256" key="6">
    <source>
        <dbReference type="SAM" id="Phobius"/>
    </source>
</evidence>
<protein>
    <submittedName>
        <fullName evidence="8">MFS transporter</fullName>
    </submittedName>
</protein>
<evidence type="ECO:0000313" key="8">
    <source>
        <dbReference type="EMBL" id="GFE19102.1"/>
    </source>
</evidence>
<dbReference type="Gene3D" id="1.20.1250.20">
    <property type="entry name" value="MFS general substrate transporter like domains"/>
    <property type="match status" value="1"/>
</dbReference>
<feature type="transmembrane region" description="Helical" evidence="6">
    <location>
        <begin position="367"/>
        <end position="386"/>
    </location>
</feature>
<evidence type="ECO:0000256" key="5">
    <source>
        <dbReference type="ARBA" id="ARBA00023136"/>
    </source>
</evidence>
<gene>
    <name evidence="8" type="ORF">Sgleb_71490</name>
</gene>
<feature type="transmembrane region" description="Helical" evidence="6">
    <location>
        <begin position="341"/>
        <end position="361"/>
    </location>
</feature>
<dbReference type="PROSITE" id="PS50850">
    <property type="entry name" value="MFS"/>
    <property type="match status" value="1"/>
</dbReference>
<comment type="subcellular location">
    <subcellularLocation>
        <location evidence="1">Cell inner membrane</location>
        <topology evidence="1">Multi-pass membrane protein</topology>
    </subcellularLocation>
</comment>
<evidence type="ECO:0000256" key="3">
    <source>
        <dbReference type="ARBA" id="ARBA00022692"/>
    </source>
</evidence>
<dbReference type="PANTHER" id="PTHR23501:SF191">
    <property type="entry name" value="VACUOLAR BASIC AMINO ACID TRANSPORTER 4"/>
    <property type="match status" value="1"/>
</dbReference>
<feature type="transmembrane region" description="Helical" evidence="6">
    <location>
        <begin position="434"/>
        <end position="454"/>
    </location>
</feature>
<sequence length="465" mass="48055">MTPAPPATSHTAPAFSWRFVTPLFTGSAINAINTSLIATALVPIAAAVHVPVGRTAVLVSALYLACAIAQPVGGKLAEEFGPRRVFLAGVLIVLAGGVVGGLGEDLTALVVARVLIGVGSSAVYPSAMLLIRRRAEAAGLDAPPGGVLGGLMIAGAATSALGLPIGGVLVDAWGWRTTFLINLPFALLALAMAFCWIPADPPVAGPRTLRQLAARLDVAGIIGFGGAIAALLVFLTGLPQADWSVLGLAVVIGAGLVWWELRARRPFFDVRLLARNPALTRTYLRFALAGLCVYTVLYGLTQWLQAGRSMSSEEAGLLLLPMSALSALIARPISQRNLVRMPLIVAAVSCLAASVGVLALTASTPTVWIVAITLVFGITLGTTISANQTTLYTQAGAGEIGTAAGLFRTFGFLGSIASSALISVVFHSEVNDHRLHLIALTMVAVSVLGLLVVITDRTVMARARV</sequence>
<dbReference type="EMBL" id="BLIO01000001">
    <property type="protein sequence ID" value="GFE19102.1"/>
    <property type="molecule type" value="Genomic_DNA"/>
</dbReference>
<evidence type="ECO:0000256" key="4">
    <source>
        <dbReference type="ARBA" id="ARBA00022989"/>
    </source>
</evidence>
<feature type="transmembrane region" description="Helical" evidence="6">
    <location>
        <begin position="282"/>
        <end position="303"/>
    </location>
</feature>
<feature type="transmembrane region" description="Helical" evidence="6">
    <location>
        <begin position="179"/>
        <end position="197"/>
    </location>
</feature>
<evidence type="ECO:0000256" key="1">
    <source>
        <dbReference type="ARBA" id="ARBA00004429"/>
    </source>
</evidence>
<reference evidence="8 9" key="1">
    <citation type="submission" date="2019-12" db="EMBL/GenBank/DDBJ databases">
        <title>Whole genome shotgun sequence of Streptomyces hygroscopicus subsp. glebosus NBRC 13786.</title>
        <authorList>
            <person name="Ichikawa N."/>
            <person name="Kimura A."/>
            <person name="Kitahashi Y."/>
            <person name="Komaki H."/>
            <person name="Tamura T."/>
        </authorList>
    </citation>
    <scope>NUCLEOTIDE SEQUENCE [LARGE SCALE GENOMIC DNA]</scope>
    <source>
        <strain evidence="8 9">NBRC 13786</strain>
    </source>
</reference>
<comment type="caution">
    <text evidence="8">The sequence shown here is derived from an EMBL/GenBank/DDBJ whole genome shotgun (WGS) entry which is preliminary data.</text>
</comment>
<dbReference type="InterPro" id="IPR036259">
    <property type="entry name" value="MFS_trans_sf"/>
</dbReference>
<feature type="transmembrane region" description="Helical" evidence="6">
    <location>
        <begin position="315"/>
        <end position="334"/>
    </location>
</feature>
<dbReference type="Gene3D" id="1.20.1720.10">
    <property type="entry name" value="Multidrug resistance protein D"/>
    <property type="match status" value="1"/>
</dbReference>